<accession>A0ABW7XKX6</accession>
<sequence>MSAPTSVRTVATEPATAALACSTWSLSTSNRMALTSPRAGPSGVVT</sequence>
<evidence type="ECO:0000313" key="1">
    <source>
        <dbReference type="EMBL" id="MFI2487971.1"/>
    </source>
</evidence>
<proteinExistence type="predicted"/>
<dbReference type="Proteomes" id="UP001611580">
    <property type="component" value="Unassembled WGS sequence"/>
</dbReference>
<evidence type="ECO:0000313" key="2">
    <source>
        <dbReference type="Proteomes" id="UP001611580"/>
    </source>
</evidence>
<name>A0ABW7XKX6_9MICO</name>
<dbReference type="EMBL" id="JBIRYI010000007">
    <property type="protein sequence ID" value="MFI2487971.1"/>
    <property type="molecule type" value="Genomic_DNA"/>
</dbReference>
<protein>
    <submittedName>
        <fullName evidence="1">Uncharacterized protein</fullName>
    </submittedName>
</protein>
<gene>
    <name evidence="1" type="ORF">ACH47X_13730</name>
</gene>
<comment type="caution">
    <text evidence="1">The sequence shown here is derived from an EMBL/GenBank/DDBJ whole genome shotgun (WGS) entry which is preliminary data.</text>
</comment>
<keyword evidence="2" id="KW-1185">Reference proteome</keyword>
<organism evidence="1 2">
    <name type="scientific">Promicromonospora kroppenstedtii</name>
    <dbReference type="NCBI Taxonomy" id="440482"/>
    <lineage>
        <taxon>Bacteria</taxon>
        <taxon>Bacillati</taxon>
        <taxon>Actinomycetota</taxon>
        <taxon>Actinomycetes</taxon>
        <taxon>Micrococcales</taxon>
        <taxon>Promicromonosporaceae</taxon>
        <taxon>Promicromonospora</taxon>
    </lineage>
</organism>
<dbReference type="RefSeq" id="WP_397405150.1">
    <property type="nucleotide sequence ID" value="NZ_JBIRYI010000007.1"/>
</dbReference>
<reference evidence="1 2" key="1">
    <citation type="submission" date="2024-10" db="EMBL/GenBank/DDBJ databases">
        <title>The Natural Products Discovery Center: Release of the First 8490 Sequenced Strains for Exploring Actinobacteria Biosynthetic Diversity.</title>
        <authorList>
            <person name="Kalkreuter E."/>
            <person name="Kautsar S.A."/>
            <person name="Yang D."/>
            <person name="Bader C.D."/>
            <person name="Teijaro C.N."/>
            <person name="Fluegel L."/>
            <person name="Davis C.M."/>
            <person name="Simpson J.R."/>
            <person name="Lauterbach L."/>
            <person name="Steele A.D."/>
            <person name="Gui C."/>
            <person name="Meng S."/>
            <person name="Li G."/>
            <person name="Viehrig K."/>
            <person name="Ye F."/>
            <person name="Su P."/>
            <person name="Kiefer A.F."/>
            <person name="Nichols A."/>
            <person name="Cepeda A.J."/>
            <person name="Yan W."/>
            <person name="Fan B."/>
            <person name="Jiang Y."/>
            <person name="Adhikari A."/>
            <person name="Zheng C.-J."/>
            <person name="Schuster L."/>
            <person name="Cowan T.M."/>
            <person name="Smanski M.J."/>
            <person name="Chevrette M.G."/>
            <person name="De Carvalho L.P.S."/>
            <person name="Shen B."/>
        </authorList>
    </citation>
    <scope>NUCLEOTIDE SEQUENCE [LARGE SCALE GENOMIC DNA]</scope>
    <source>
        <strain evidence="1 2">NPDC019481</strain>
    </source>
</reference>